<dbReference type="SUPFAM" id="SSF103473">
    <property type="entry name" value="MFS general substrate transporter"/>
    <property type="match status" value="1"/>
</dbReference>
<feature type="transmembrane region" description="Helical" evidence="6">
    <location>
        <begin position="268"/>
        <end position="289"/>
    </location>
</feature>
<evidence type="ECO:0000256" key="2">
    <source>
        <dbReference type="ARBA" id="ARBA00022692"/>
    </source>
</evidence>
<evidence type="ECO:0000313" key="8">
    <source>
        <dbReference type="EMBL" id="KAF2402802.1"/>
    </source>
</evidence>
<proteinExistence type="predicted"/>
<dbReference type="EMBL" id="ML996690">
    <property type="protein sequence ID" value="KAF2402802.1"/>
    <property type="molecule type" value="Genomic_DNA"/>
</dbReference>
<name>A0A6G1I3G2_9PEZI</name>
<keyword evidence="2 6" id="KW-0812">Transmembrane</keyword>
<organism evidence="8 9">
    <name type="scientific">Trichodelitschia bisporula</name>
    <dbReference type="NCBI Taxonomy" id="703511"/>
    <lineage>
        <taxon>Eukaryota</taxon>
        <taxon>Fungi</taxon>
        <taxon>Dikarya</taxon>
        <taxon>Ascomycota</taxon>
        <taxon>Pezizomycotina</taxon>
        <taxon>Dothideomycetes</taxon>
        <taxon>Dothideomycetes incertae sedis</taxon>
        <taxon>Phaeotrichales</taxon>
        <taxon>Phaeotrichaceae</taxon>
        <taxon>Trichodelitschia</taxon>
    </lineage>
</organism>
<gene>
    <name evidence="8" type="ORF">EJ06DRAFT_554374</name>
</gene>
<feature type="transmembrane region" description="Helical" evidence="6">
    <location>
        <begin position="113"/>
        <end position="132"/>
    </location>
</feature>
<dbReference type="PANTHER" id="PTHR23502">
    <property type="entry name" value="MAJOR FACILITATOR SUPERFAMILY"/>
    <property type="match status" value="1"/>
</dbReference>
<evidence type="ECO:0000256" key="6">
    <source>
        <dbReference type="SAM" id="Phobius"/>
    </source>
</evidence>
<evidence type="ECO:0000256" key="4">
    <source>
        <dbReference type="ARBA" id="ARBA00023136"/>
    </source>
</evidence>
<feature type="transmembrane region" description="Helical" evidence="6">
    <location>
        <begin position="385"/>
        <end position="410"/>
    </location>
</feature>
<feature type="region of interest" description="Disordered" evidence="5">
    <location>
        <begin position="322"/>
        <end position="341"/>
    </location>
</feature>
<sequence length="606" mass="65819">MAIPETVSRSHSDITLDLSTGNKVGDHSRDDSLPSISSATLESEKAPAIWRLEDTPNIGPASLPILYQFLDFDTHIPSPVSYSRKSDAPIPPEPPSLSAFTSPFSWSSVHKSCILVISCVGTFLAAFTSGAYSPSVQQMASEWHVSTVAVLVGVTTFTTGFGLAPMVLAPFSEANGRYPVFLWSGLLFAFCQASCAYTKSLAGFLVARFFVGVSSSVFSTNVGGVLSDIYHAPDRNAPMAYFCAFALAGTGSGSVVGGFVGQALGWRWIFWLQVIFDGLLLLVMAAWFPETRGSVLLRRKAQALNRWYEELEKNGYPGLLSTQSPTDANNSTSTPVSTPGTSSVVYRIRWRAPLDGDSPTLPTLDAPPEKPNFVELMRVSLIRPFYLLFTEPVVFWFSAWISFSWAVLYLNLASIPIVFRSVYGFTPAQCGAVFSGIVIGAIISTPLFILQERVAKRRGWLPDSPEARLYFVCPAALFMPVGIFIFAWTSRETVSWAVPAVAVGISTIGIYGIYLATFNYLADTYHCYASSAIAAQSCCRNLLGGVFPLVIQRMYGTMGYGGAGSLLGGIALLLSAVPWVLVVWGERIRARSIFAQGMVVLEKREH</sequence>
<dbReference type="GO" id="GO:0005886">
    <property type="term" value="C:plasma membrane"/>
    <property type="evidence" value="ECO:0007669"/>
    <property type="project" value="TreeGrafter"/>
</dbReference>
<dbReference type="PROSITE" id="PS50850">
    <property type="entry name" value="MFS"/>
    <property type="match status" value="1"/>
</dbReference>
<feature type="transmembrane region" description="Helical" evidence="6">
    <location>
        <begin position="205"/>
        <end position="227"/>
    </location>
</feature>
<evidence type="ECO:0000259" key="7">
    <source>
        <dbReference type="PROSITE" id="PS50850"/>
    </source>
</evidence>
<dbReference type="InterPro" id="IPR036259">
    <property type="entry name" value="MFS_trans_sf"/>
</dbReference>
<dbReference type="PANTHER" id="PTHR23502:SF134">
    <property type="entry name" value="MAJOR FACILITATOR SUPERFAMILY (MFS) PROFILE DOMAIN-CONTAINING PROTEIN-RELATED"/>
    <property type="match status" value="1"/>
</dbReference>
<protein>
    <submittedName>
        <fullName evidence="8">Putative MFS multidrug transporter</fullName>
    </submittedName>
</protein>
<dbReference type="InterPro" id="IPR020846">
    <property type="entry name" value="MFS_dom"/>
</dbReference>
<dbReference type="OrthoDB" id="6770063at2759"/>
<evidence type="ECO:0000256" key="3">
    <source>
        <dbReference type="ARBA" id="ARBA00022989"/>
    </source>
</evidence>
<feature type="compositionally biased region" description="Low complexity" evidence="5">
    <location>
        <begin position="331"/>
        <end position="341"/>
    </location>
</feature>
<keyword evidence="4 6" id="KW-0472">Membrane</keyword>
<feature type="transmembrane region" description="Helical" evidence="6">
    <location>
        <begin position="180"/>
        <end position="199"/>
    </location>
</feature>
<feature type="transmembrane region" description="Helical" evidence="6">
    <location>
        <begin position="563"/>
        <end position="584"/>
    </location>
</feature>
<keyword evidence="9" id="KW-1185">Reference proteome</keyword>
<feature type="domain" description="Major facilitator superfamily (MFS) profile" evidence="7">
    <location>
        <begin position="114"/>
        <end position="587"/>
    </location>
</feature>
<feature type="region of interest" description="Disordered" evidence="5">
    <location>
        <begin position="1"/>
        <end position="37"/>
    </location>
</feature>
<dbReference type="Proteomes" id="UP000799640">
    <property type="component" value="Unassembled WGS sequence"/>
</dbReference>
<comment type="subcellular location">
    <subcellularLocation>
        <location evidence="1">Membrane</location>
        <topology evidence="1">Multi-pass membrane protein</topology>
    </subcellularLocation>
</comment>
<feature type="transmembrane region" description="Helical" evidence="6">
    <location>
        <begin position="239"/>
        <end position="262"/>
    </location>
</feature>
<feature type="transmembrane region" description="Helical" evidence="6">
    <location>
        <begin position="469"/>
        <end position="488"/>
    </location>
</feature>
<feature type="transmembrane region" description="Helical" evidence="6">
    <location>
        <begin position="144"/>
        <end position="168"/>
    </location>
</feature>
<dbReference type="GO" id="GO:0022857">
    <property type="term" value="F:transmembrane transporter activity"/>
    <property type="evidence" value="ECO:0007669"/>
    <property type="project" value="InterPro"/>
</dbReference>
<dbReference type="InterPro" id="IPR011701">
    <property type="entry name" value="MFS"/>
</dbReference>
<keyword evidence="3 6" id="KW-1133">Transmembrane helix</keyword>
<dbReference type="Gene3D" id="1.20.1250.20">
    <property type="entry name" value="MFS general substrate transporter like domains"/>
    <property type="match status" value="1"/>
</dbReference>
<dbReference type="Pfam" id="PF07690">
    <property type="entry name" value="MFS_1"/>
    <property type="match status" value="1"/>
</dbReference>
<accession>A0A6G1I3G2</accession>
<reference evidence="8" key="1">
    <citation type="journal article" date="2020" name="Stud. Mycol.">
        <title>101 Dothideomycetes genomes: a test case for predicting lifestyles and emergence of pathogens.</title>
        <authorList>
            <person name="Haridas S."/>
            <person name="Albert R."/>
            <person name="Binder M."/>
            <person name="Bloem J."/>
            <person name="Labutti K."/>
            <person name="Salamov A."/>
            <person name="Andreopoulos B."/>
            <person name="Baker S."/>
            <person name="Barry K."/>
            <person name="Bills G."/>
            <person name="Bluhm B."/>
            <person name="Cannon C."/>
            <person name="Castanera R."/>
            <person name="Culley D."/>
            <person name="Daum C."/>
            <person name="Ezra D."/>
            <person name="Gonzalez J."/>
            <person name="Henrissat B."/>
            <person name="Kuo A."/>
            <person name="Liang C."/>
            <person name="Lipzen A."/>
            <person name="Lutzoni F."/>
            <person name="Magnuson J."/>
            <person name="Mondo S."/>
            <person name="Nolan M."/>
            <person name="Ohm R."/>
            <person name="Pangilinan J."/>
            <person name="Park H.-J."/>
            <person name="Ramirez L."/>
            <person name="Alfaro M."/>
            <person name="Sun H."/>
            <person name="Tritt A."/>
            <person name="Yoshinaga Y."/>
            <person name="Zwiers L.-H."/>
            <person name="Turgeon B."/>
            <person name="Goodwin S."/>
            <person name="Spatafora J."/>
            <person name="Crous P."/>
            <person name="Grigoriev I."/>
        </authorList>
    </citation>
    <scope>NUCLEOTIDE SEQUENCE</scope>
    <source>
        <strain evidence="8">CBS 262.69</strain>
    </source>
</reference>
<evidence type="ECO:0000313" key="9">
    <source>
        <dbReference type="Proteomes" id="UP000799640"/>
    </source>
</evidence>
<dbReference type="AlphaFoldDB" id="A0A6G1I3G2"/>
<feature type="transmembrane region" description="Helical" evidence="6">
    <location>
        <begin position="422"/>
        <end position="449"/>
    </location>
</feature>
<evidence type="ECO:0000256" key="5">
    <source>
        <dbReference type="SAM" id="MobiDB-lite"/>
    </source>
</evidence>
<evidence type="ECO:0000256" key="1">
    <source>
        <dbReference type="ARBA" id="ARBA00004141"/>
    </source>
</evidence>
<feature type="transmembrane region" description="Helical" evidence="6">
    <location>
        <begin position="494"/>
        <end position="516"/>
    </location>
</feature>